<dbReference type="EMBL" id="JAKUDL010000007">
    <property type="protein sequence ID" value="MCH4296003.1"/>
    <property type="molecule type" value="Genomic_DNA"/>
</dbReference>
<dbReference type="GO" id="GO:0016787">
    <property type="term" value="F:hydrolase activity"/>
    <property type="evidence" value="ECO:0007669"/>
    <property type="project" value="UniProtKB-KW"/>
</dbReference>
<protein>
    <submittedName>
        <fullName evidence="7">MBL fold metallo-hydrolase</fullName>
    </submittedName>
</protein>
<dbReference type="GO" id="GO:0046872">
    <property type="term" value="F:metal ion binding"/>
    <property type="evidence" value="ECO:0007669"/>
    <property type="project" value="UniProtKB-KW"/>
</dbReference>
<evidence type="ECO:0000256" key="3">
    <source>
        <dbReference type="ARBA" id="ARBA00022723"/>
    </source>
</evidence>
<dbReference type="Gene3D" id="3.60.15.10">
    <property type="entry name" value="Ribonuclease Z/Hydroxyacylglutathione hydrolase-like"/>
    <property type="match status" value="1"/>
</dbReference>
<dbReference type="InterPro" id="IPR051013">
    <property type="entry name" value="MBL_superfamily_lactonases"/>
</dbReference>
<dbReference type="RefSeq" id="WP_240592101.1">
    <property type="nucleotide sequence ID" value="NZ_JAKUDL010000007.1"/>
</dbReference>
<dbReference type="InterPro" id="IPR001279">
    <property type="entry name" value="Metallo-B-lactamas"/>
</dbReference>
<organism evidence="7 8">
    <name type="scientific">Shewanella zhuhaiensis</name>
    <dbReference type="NCBI Taxonomy" id="2919576"/>
    <lineage>
        <taxon>Bacteria</taxon>
        <taxon>Pseudomonadati</taxon>
        <taxon>Pseudomonadota</taxon>
        <taxon>Gammaproteobacteria</taxon>
        <taxon>Alteromonadales</taxon>
        <taxon>Shewanellaceae</taxon>
        <taxon>Shewanella</taxon>
    </lineage>
</organism>
<keyword evidence="8" id="KW-1185">Reference proteome</keyword>
<reference evidence="7 8" key="1">
    <citation type="submission" date="2022-02" db="EMBL/GenBank/DDBJ databases">
        <title>The genome sequence of Shewanella sp. 3B26.</title>
        <authorList>
            <person name="Du J."/>
        </authorList>
    </citation>
    <scope>NUCLEOTIDE SEQUENCE [LARGE SCALE GENOMIC DNA]</scope>
    <source>
        <strain evidence="7 8">3B26</strain>
    </source>
</reference>
<evidence type="ECO:0000256" key="5">
    <source>
        <dbReference type="ARBA" id="ARBA00022833"/>
    </source>
</evidence>
<keyword evidence="4" id="KW-0378">Hydrolase</keyword>
<keyword evidence="5" id="KW-0862">Zinc</keyword>
<dbReference type="SMART" id="SM00849">
    <property type="entry name" value="Lactamase_B"/>
    <property type="match status" value="1"/>
</dbReference>
<proteinExistence type="inferred from homology"/>
<dbReference type="SUPFAM" id="SSF56281">
    <property type="entry name" value="Metallo-hydrolase/oxidoreductase"/>
    <property type="match status" value="1"/>
</dbReference>
<evidence type="ECO:0000259" key="6">
    <source>
        <dbReference type="SMART" id="SM00849"/>
    </source>
</evidence>
<dbReference type="Pfam" id="PF00753">
    <property type="entry name" value="Lactamase_B"/>
    <property type="match status" value="1"/>
</dbReference>
<evidence type="ECO:0000313" key="8">
    <source>
        <dbReference type="Proteomes" id="UP001297581"/>
    </source>
</evidence>
<evidence type="ECO:0000313" key="7">
    <source>
        <dbReference type="EMBL" id="MCH4296003.1"/>
    </source>
</evidence>
<comment type="caution">
    <text evidence="7">The sequence shown here is derived from an EMBL/GenBank/DDBJ whole genome shotgun (WGS) entry which is preliminary data.</text>
</comment>
<comment type="similarity">
    <text evidence="2">Belongs to the metallo-beta-lactamase superfamily.</text>
</comment>
<dbReference type="Proteomes" id="UP001297581">
    <property type="component" value="Unassembled WGS sequence"/>
</dbReference>
<gene>
    <name evidence="7" type="ORF">MJ923_16975</name>
</gene>
<dbReference type="PANTHER" id="PTHR42978">
    <property type="entry name" value="QUORUM-QUENCHING LACTONASE YTNP-RELATED-RELATED"/>
    <property type="match status" value="1"/>
</dbReference>
<evidence type="ECO:0000256" key="4">
    <source>
        <dbReference type="ARBA" id="ARBA00022801"/>
    </source>
</evidence>
<dbReference type="InterPro" id="IPR036866">
    <property type="entry name" value="RibonucZ/Hydroxyglut_hydro"/>
</dbReference>
<accession>A0AAJ1BJJ6</accession>
<evidence type="ECO:0000256" key="1">
    <source>
        <dbReference type="ARBA" id="ARBA00001947"/>
    </source>
</evidence>
<sequence length="312" mass="33716">MNKLSLPRLLLLAGTLLAVILLAMNWDTRQTGHPSQPASLGKPVSMAAMEASLASPGNIAFTMQVSADWQVPLSGLLNLNSDEAKAAGLVDKDEPIEVYLYEFTHPTHGRFFIDTGVAKALLDNPADYGVGSLLHSAFGFENLKLRRSSGELAAGAPLAGILLTHLHLDHISGLPELAKDIPIYTGTQEAHSHGVLNLFTRNAADTLLAGRPALNEWRFDERGVIDIFGDASVFALKVPGHTEGSSAYVLNTRNGPVLIVGDTCHTAWGWQHGVEPGDFTQNQPLNRQSLLALKALSERQPQMQVYLGHQRL</sequence>
<name>A0AAJ1BJJ6_9GAMM</name>
<feature type="domain" description="Metallo-beta-lactamase" evidence="6">
    <location>
        <begin position="97"/>
        <end position="309"/>
    </location>
</feature>
<dbReference type="AlphaFoldDB" id="A0AAJ1BJJ6"/>
<comment type="cofactor">
    <cofactor evidence="1">
        <name>Zn(2+)</name>
        <dbReference type="ChEBI" id="CHEBI:29105"/>
    </cofactor>
</comment>
<evidence type="ECO:0000256" key="2">
    <source>
        <dbReference type="ARBA" id="ARBA00007749"/>
    </source>
</evidence>
<dbReference type="PANTHER" id="PTHR42978:SF2">
    <property type="entry name" value="102 KBASES UNSTABLE REGION: FROM 1 TO 119443"/>
    <property type="match status" value="1"/>
</dbReference>
<keyword evidence="3" id="KW-0479">Metal-binding</keyword>